<name>A0A4E0RNM9_FASHE</name>
<evidence type="ECO:0000313" key="3">
    <source>
        <dbReference type="Proteomes" id="UP000230066"/>
    </source>
</evidence>
<dbReference type="InterPro" id="IPR054519">
    <property type="entry name" value="INTS7_C"/>
</dbReference>
<gene>
    <name evidence="2" type="ORF">D915_011029</name>
</gene>
<protein>
    <recommendedName>
        <fullName evidence="1">Integrator complex subunit 7 C-terminal domain-containing protein</fullName>
    </recommendedName>
</protein>
<evidence type="ECO:0000259" key="1">
    <source>
        <dbReference type="Pfam" id="PF22965"/>
    </source>
</evidence>
<comment type="caution">
    <text evidence="2">The sequence shown here is derived from an EMBL/GenBank/DDBJ whole genome shotgun (WGS) entry which is preliminary data.</text>
</comment>
<dbReference type="Pfam" id="PF22965">
    <property type="entry name" value="INTS7_C"/>
    <property type="match status" value="1"/>
</dbReference>
<proteinExistence type="predicted"/>
<evidence type="ECO:0000313" key="2">
    <source>
        <dbReference type="EMBL" id="THD18422.1"/>
    </source>
</evidence>
<keyword evidence="3" id="KW-1185">Reference proteome</keyword>
<organism evidence="2 3">
    <name type="scientific">Fasciola hepatica</name>
    <name type="common">Liver fluke</name>
    <dbReference type="NCBI Taxonomy" id="6192"/>
    <lineage>
        <taxon>Eukaryota</taxon>
        <taxon>Metazoa</taxon>
        <taxon>Spiralia</taxon>
        <taxon>Lophotrochozoa</taxon>
        <taxon>Platyhelminthes</taxon>
        <taxon>Trematoda</taxon>
        <taxon>Digenea</taxon>
        <taxon>Plagiorchiida</taxon>
        <taxon>Echinostomata</taxon>
        <taxon>Echinostomatoidea</taxon>
        <taxon>Fasciolidae</taxon>
        <taxon>Fasciola</taxon>
    </lineage>
</organism>
<reference evidence="2" key="1">
    <citation type="submission" date="2019-03" db="EMBL/GenBank/DDBJ databases">
        <title>Improved annotation for the trematode Fasciola hepatica.</title>
        <authorList>
            <person name="Choi Y.-J."/>
            <person name="Martin J."/>
            <person name="Mitreva M."/>
        </authorList>
    </citation>
    <scope>NUCLEOTIDE SEQUENCE [LARGE SCALE GENOMIC DNA]</scope>
</reference>
<dbReference type="Proteomes" id="UP000230066">
    <property type="component" value="Unassembled WGS sequence"/>
</dbReference>
<feature type="domain" description="Integrator complex subunit 7 C-terminal" evidence="1">
    <location>
        <begin position="3"/>
        <end position="122"/>
    </location>
</feature>
<dbReference type="AlphaFoldDB" id="A0A4E0RNM9"/>
<dbReference type="EMBL" id="JXXN02012178">
    <property type="protein sequence ID" value="THD18422.1"/>
    <property type="molecule type" value="Genomic_DNA"/>
</dbReference>
<sequence length="157" mass="17468">MGHMVQVMGVVQQHSRRDPSELSRRISLVEVELTVTELPASGHGMRTSLPQYTITTHDGDQQAVVLYSKRSALLQRDYFHCDFCAHFPGHNQGNAKNGAIATDKLYVLLASSVLVDDLGARWRLTGVSGAPEEISGSGRVRANRDCRIINIHRSRRF</sequence>
<accession>A0A4E0RNM9</accession>